<reference evidence="1" key="1">
    <citation type="submission" date="2022-02" db="EMBL/GenBank/DDBJ databases">
        <title>Plant Genome Project.</title>
        <authorList>
            <person name="Zhang R.-G."/>
        </authorList>
    </citation>
    <scope>NUCLEOTIDE SEQUENCE</scope>
    <source>
        <strain evidence="1">AT1</strain>
    </source>
</reference>
<evidence type="ECO:0000313" key="2">
    <source>
        <dbReference type="Proteomes" id="UP001062846"/>
    </source>
</evidence>
<sequence>MDKLSPTTFFLLLVLFYASDTLKIKLVAGQTCTEILGECLYCESKCNKRYPGSTFDCEPSKATGGFPACVCSFKCPTQCRGGGDVRCSAECGPECCNKNCAAKYNSGSGYCDNSVGHNLCQCVYACS</sequence>
<dbReference type="Proteomes" id="UP001062846">
    <property type="component" value="Chromosome 13"/>
</dbReference>
<organism evidence="1 2">
    <name type="scientific">Rhododendron molle</name>
    <name type="common">Chinese azalea</name>
    <name type="synonym">Azalea mollis</name>
    <dbReference type="NCBI Taxonomy" id="49168"/>
    <lineage>
        <taxon>Eukaryota</taxon>
        <taxon>Viridiplantae</taxon>
        <taxon>Streptophyta</taxon>
        <taxon>Embryophyta</taxon>
        <taxon>Tracheophyta</taxon>
        <taxon>Spermatophyta</taxon>
        <taxon>Magnoliopsida</taxon>
        <taxon>eudicotyledons</taxon>
        <taxon>Gunneridae</taxon>
        <taxon>Pentapetalae</taxon>
        <taxon>asterids</taxon>
        <taxon>Ericales</taxon>
        <taxon>Ericaceae</taxon>
        <taxon>Ericoideae</taxon>
        <taxon>Rhodoreae</taxon>
        <taxon>Rhododendron</taxon>
    </lineage>
</organism>
<evidence type="ECO:0000313" key="1">
    <source>
        <dbReference type="EMBL" id="KAI8525138.1"/>
    </source>
</evidence>
<comment type="caution">
    <text evidence="1">The sequence shown here is derived from an EMBL/GenBank/DDBJ whole genome shotgun (WGS) entry which is preliminary data.</text>
</comment>
<keyword evidence="2" id="KW-1185">Reference proteome</keyword>
<name>A0ACC0L8P4_RHOML</name>
<gene>
    <name evidence="1" type="ORF">RHMOL_Rhmol13G0205700</name>
</gene>
<proteinExistence type="predicted"/>
<dbReference type="EMBL" id="CM046400">
    <property type="protein sequence ID" value="KAI8525138.1"/>
    <property type="molecule type" value="Genomic_DNA"/>
</dbReference>
<accession>A0ACC0L8P4</accession>
<protein>
    <submittedName>
        <fullName evidence="1">Uncharacterized protein</fullName>
    </submittedName>
</protein>